<name>A0A6J4RGV4_9ACTN</name>
<feature type="compositionally biased region" description="Polar residues" evidence="1">
    <location>
        <begin position="19"/>
        <end position="32"/>
    </location>
</feature>
<protein>
    <submittedName>
        <fullName evidence="2">Uncharacterized protein</fullName>
    </submittedName>
</protein>
<feature type="region of interest" description="Disordered" evidence="1">
    <location>
        <begin position="1"/>
        <end position="78"/>
    </location>
</feature>
<feature type="compositionally biased region" description="Basic and acidic residues" evidence="1">
    <location>
        <begin position="64"/>
        <end position="78"/>
    </location>
</feature>
<organism evidence="2">
    <name type="scientific">uncultured Rubrobacteraceae bacterium</name>
    <dbReference type="NCBI Taxonomy" id="349277"/>
    <lineage>
        <taxon>Bacteria</taxon>
        <taxon>Bacillati</taxon>
        <taxon>Actinomycetota</taxon>
        <taxon>Rubrobacteria</taxon>
        <taxon>Rubrobacterales</taxon>
        <taxon>Rubrobacteraceae</taxon>
        <taxon>environmental samples</taxon>
    </lineage>
</organism>
<reference evidence="2" key="1">
    <citation type="submission" date="2020-02" db="EMBL/GenBank/DDBJ databases">
        <authorList>
            <person name="Meier V. D."/>
        </authorList>
    </citation>
    <scope>NUCLEOTIDE SEQUENCE</scope>
    <source>
        <strain evidence="2">AVDCRST_MAG02</strain>
    </source>
</reference>
<feature type="compositionally biased region" description="Low complexity" evidence="1">
    <location>
        <begin position="1"/>
        <end position="18"/>
    </location>
</feature>
<proteinExistence type="predicted"/>
<dbReference type="EMBL" id="CADCVH010000106">
    <property type="protein sequence ID" value="CAA9472388.1"/>
    <property type="molecule type" value="Genomic_DNA"/>
</dbReference>
<evidence type="ECO:0000313" key="2">
    <source>
        <dbReference type="EMBL" id="CAA9472388.1"/>
    </source>
</evidence>
<sequence>MSEGTQVQQGGDQPGQQGAENYSTSDSSTNTVENDKSPKGLLATLLNLDILPSPESDTSTIESGDSRDYSGPEEGGRG</sequence>
<gene>
    <name evidence="2" type="ORF">AVDCRST_MAG02-3836</name>
</gene>
<accession>A0A6J4RGV4</accession>
<dbReference type="AlphaFoldDB" id="A0A6J4RGV4"/>
<evidence type="ECO:0000256" key="1">
    <source>
        <dbReference type="SAM" id="MobiDB-lite"/>
    </source>
</evidence>